<dbReference type="InterPro" id="IPR036439">
    <property type="entry name" value="Dockerin_dom_sf"/>
</dbReference>
<dbReference type="SUPFAM" id="SSF49464">
    <property type="entry name" value="Carboxypeptidase regulatory domain-like"/>
    <property type="match status" value="1"/>
</dbReference>
<dbReference type="InterPro" id="IPR008965">
    <property type="entry name" value="CBM2/CBM3_carb-bd_dom_sf"/>
</dbReference>
<name>A0A0W1RX45_9EURY</name>
<accession>A0A0W1RX45</accession>
<dbReference type="GO" id="GO:0030246">
    <property type="term" value="F:carbohydrate binding"/>
    <property type="evidence" value="ECO:0007669"/>
    <property type="project" value="InterPro"/>
</dbReference>
<dbReference type="EMBL" id="LOPV01000469">
    <property type="protein sequence ID" value="KTG18254.1"/>
    <property type="molecule type" value="Genomic_DNA"/>
</dbReference>
<evidence type="ECO:0008006" key="3">
    <source>
        <dbReference type="Google" id="ProtNLM"/>
    </source>
</evidence>
<sequence>MTRTGTNETEEEFQIRVAEDGSVTRLSEDDSDGLISTTATSDSVELQAVVGHNYDEPYLSDDTVNISVSAVNTSADKPTAVGNVNITVTVSGPNNTVVTRTVTSDSSGAIAVPIDLSTLPNGTYDVEVSSPDVSSTDHDDFIAGPSVNLYPRFTDHVEVGQPVTVAASLAEQSAPVTNTTFNVSIRAPDGNETTKTLTTDTGGFATFEFTPNQTGRYWVTPANHPGDSTTLTGVDMVAELKTDTRSYSTYLPAGGSAQISGVVYDEGAPLANTNLVVRIINTTNGVDTTVENLSVTTNAQGLYATEWQTPDKPNADFEAHLYTTANERIVHDGGRINLEASRDRSGGEGSSGPTAWINTEIQSPSYRNVVAPGGSANATIETYYNGSIAPNTTVDYALTYEWTEQLATTGTVTTNATGQATISVPIPADAPDSASFDLKTWATINGTNAQSGDDGEIQRYRIEEDRLGGNTPGNQVGFELRFVDPETDTGVSGIPVSVAAETFTGMQGGVFGTGAAVSGADGSATVNFTLPSHATREFLYGPRHPYFDGGFPTEDVEGYDITVNGLSREIEGGDTVTLNYTAASPDQTTAVVMFTTWESGQDPGSNAKVVQEGEEFTMTAPDVPAESNYRLQVYAINESGVTASESDYLDIIPGSGTTDDSNSNVTVAGRITKADGTAAVNATVAFDPTSGSGPLPIAITNESGFYNTSESTQTNDDPLQADTEYDVGVYQLNLSEANSNKQYQWARDGTADVYAVDTINTSTDSNVSAQLPDGHLLNVTVTNESGAPVTDANVLVLNNRAGATVGGSGLTNSEGAYEYWASGQPGIEVTGNVSVKVTPPENSTAYETQTLRQQATVTNETTLEFTLTENDSSGATKSANMNASVRAVASPASAQVGETVTVDLVAENASEGVGAFESTLKLANESIGTIENVSIVGSPDTTDITRSANNTTVSIAAFGLNRTQSDDMVLARVNVTLAADGSSDIVVADSVLGTPSADDYTIMSETGTTLTTTTVEPIGSSTEPPTDVDGDGTFEDINGDGNVTVSDVQAMFANRDSPVFEDNVDKFDFSGNGDVNIVDVQRLFVEVTA</sequence>
<proteinExistence type="predicted"/>
<keyword evidence="2" id="KW-1185">Reference proteome</keyword>
<evidence type="ECO:0000313" key="1">
    <source>
        <dbReference type="EMBL" id="KTG18254.1"/>
    </source>
</evidence>
<organism evidence="1 2">
    <name type="scientific">Haloferax profundi</name>
    <dbReference type="NCBI Taxonomy" id="1544718"/>
    <lineage>
        <taxon>Archaea</taxon>
        <taxon>Methanobacteriati</taxon>
        <taxon>Methanobacteriota</taxon>
        <taxon>Stenosarchaea group</taxon>
        <taxon>Halobacteria</taxon>
        <taxon>Halobacteriales</taxon>
        <taxon>Haloferacaceae</taxon>
        <taxon>Haloferax</taxon>
    </lineage>
</organism>
<dbReference type="RefSeq" id="WP_157533159.1">
    <property type="nucleotide sequence ID" value="NZ_LOPV01000469.1"/>
</dbReference>
<dbReference type="SUPFAM" id="SSF63446">
    <property type="entry name" value="Type I dockerin domain"/>
    <property type="match status" value="1"/>
</dbReference>
<dbReference type="InterPro" id="IPR008969">
    <property type="entry name" value="CarboxyPept-like_regulatory"/>
</dbReference>
<dbReference type="AlphaFoldDB" id="A0A0W1RX45"/>
<dbReference type="Proteomes" id="UP000053157">
    <property type="component" value="Unassembled WGS sequence"/>
</dbReference>
<dbReference type="SUPFAM" id="SSF49384">
    <property type="entry name" value="Carbohydrate-binding domain"/>
    <property type="match status" value="1"/>
</dbReference>
<dbReference type="OrthoDB" id="291513at2157"/>
<dbReference type="InterPro" id="IPR018247">
    <property type="entry name" value="EF_Hand_1_Ca_BS"/>
</dbReference>
<gene>
    <name evidence="1" type="ORF">AUR66_18260</name>
</gene>
<evidence type="ECO:0000313" key="2">
    <source>
        <dbReference type="Proteomes" id="UP000053157"/>
    </source>
</evidence>
<dbReference type="GO" id="GO:0000272">
    <property type="term" value="P:polysaccharide catabolic process"/>
    <property type="evidence" value="ECO:0007669"/>
    <property type="project" value="InterPro"/>
</dbReference>
<protein>
    <recommendedName>
        <fullName evidence="3">Dockerin domain-containing protein</fullName>
    </recommendedName>
</protein>
<dbReference type="PROSITE" id="PS00018">
    <property type="entry name" value="EF_HAND_1"/>
    <property type="match status" value="1"/>
</dbReference>
<comment type="caution">
    <text evidence="1">The sequence shown here is derived from an EMBL/GenBank/DDBJ whole genome shotgun (WGS) entry which is preliminary data.</text>
</comment>
<reference evidence="1 2" key="1">
    <citation type="submission" date="2015-12" db="EMBL/GenBank/DDBJ databases">
        <title>Haloferax profundi sp. nov. isolated from the Discovery deep brine-seawater interface in the Red Sea.</title>
        <authorList>
            <person name="Zhang G."/>
            <person name="Stingl U."/>
            <person name="Rashid M."/>
        </authorList>
    </citation>
    <scope>NUCLEOTIDE SEQUENCE [LARGE SCALE GENOMIC DNA]</scope>
    <source>
        <strain evidence="1 2">SB29</strain>
    </source>
</reference>